<dbReference type="SUPFAM" id="SSF48230">
    <property type="entry name" value="Chondroitin AC/alginate lyase"/>
    <property type="match status" value="1"/>
</dbReference>
<dbReference type="Pfam" id="PF07940">
    <property type="entry name" value="Hepar_II_III_C"/>
    <property type="match status" value="1"/>
</dbReference>
<evidence type="ECO:0000313" key="3">
    <source>
        <dbReference type="EMBL" id="RAQ28463.1"/>
    </source>
</evidence>
<accession>A0A328UE86</accession>
<dbReference type="AlphaFoldDB" id="A0A328UE86"/>
<reference evidence="3 4" key="1">
    <citation type="submission" date="2018-06" db="EMBL/GenBank/DDBJ databases">
        <title>Noncontiguous genome sequence of Ruminococcaceae bacterium ASD2818.</title>
        <authorList>
            <person name="Chaplin A.V."/>
            <person name="Sokolova S.R."/>
            <person name="Kochetkova T.O."/>
            <person name="Goltsov A.Y."/>
            <person name="Trofimov D.Y."/>
            <person name="Efimov B.A."/>
        </authorList>
    </citation>
    <scope>NUCLEOTIDE SEQUENCE [LARGE SCALE GENOMIC DNA]</scope>
    <source>
        <strain evidence="3 4">ASD2818</strain>
    </source>
</reference>
<dbReference type="GO" id="GO:0030313">
    <property type="term" value="C:cell envelope"/>
    <property type="evidence" value="ECO:0007669"/>
    <property type="project" value="UniProtKB-SubCell"/>
</dbReference>
<evidence type="ECO:0000259" key="2">
    <source>
        <dbReference type="Pfam" id="PF07940"/>
    </source>
</evidence>
<dbReference type="GO" id="GO:0016829">
    <property type="term" value="F:lyase activity"/>
    <property type="evidence" value="ECO:0007669"/>
    <property type="project" value="InterPro"/>
</dbReference>
<proteinExistence type="predicted"/>
<name>A0A328UE86_9FIRM</name>
<dbReference type="Proteomes" id="UP000249377">
    <property type="component" value="Unassembled WGS sequence"/>
</dbReference>
<sequence length="638" mass="73417">MFAEFLAKNPLEKCTILAKETFHPFVRPDEQPLPNVIGNEFSKIAVQQAEYCLGHHWEELPATLYMEFVRNGDRSRFEDHYFRRRNALFALLKGEIIENKGRFIDDIINGVWAICEESSWVVPAHNNVQEKEWLDALSIPEKLPYIDLFAAETAALLAWVYYFLKGPLDRQSQAVCRRIETEVKHRILDPYLYAYDFHWMQITNKDGIVNNWNPWIHSNCLATVFILEPDMLRRRKAVQRALLSLDRFMDTYGEDGCCEEGPSYWNAAGGALFDALELLHHASGGCLNFFQEEKIKKMGAYYYKVYLGGDYYVNFSDAPPVIGKENADLIFRWGTRCGDPEFQQFGLWLFQQAEKTSFFQNEFVNLINRPVFSFRRLKTLFDAQLLSAYSEASPPIRRTAWFPDKEVVVACTAQDAPASLILAAKGGYNEESHNHNDIGTFLLYRDGSPVIVDIGSATYCAKTFSAKRYEMFNNSSAYHCCPVIDRIPQQAGMEYRARQVCFQEDDGQIQFSLDIAAAYPSVAQLAVWRRTFLLKKWEPMLTVTEHYELEGRRHNLQLPLITIAEPEQLTEGSVRLGLPQASMCLQFDPQKLSVTWEKLQMSDPSVEETGWKAYGLWRVLLSITEEDSIGDVSYQFVV</sequence>
<gene>
    <name evidence="3" type="ORF">DPQ25_09050</name>
</gene>
<dbReference type="RefSeq" id="WP_112332846.1">
    <property type="nucleotide sequence ID" value="NZ_QLYR01000005.1"/>
</dbReference>
<dbReference type="Gene3D" id="1.50.10.100">
    <property type="entry name" value="Chondroitin AC/alginate lyase"/>
    <property type="match status" value="1"/>
</dbReference>
<evidence type="ECO:0000256" key="1">
    <source>
        <dbReference type="ARBA" id="ARBA00004196"/>
    </source>
</evidence>
<comment type="caution">
    <text evidence="3">The sequence shown here is derived from an EMBL/GenBank/DDBJ whole genome shotgun (WGS) entry which is preliminary data.</text>
</comment>
<dbReference type="Gene3D" id="2.70.98.70">
    <property type="match status" value="1"/>
</dbReference>
<protein>
    <submittedName>
        <fullName evidence="3">Heparinase</fullName>
    </submittedName>
</protein>
<dbReference type="InterPro" id="IPR008929">
    <property type="entry name" value="Chondroitin_lyas"/>
</dbReference>
<dbReference type="EMBL" id="QLYR01000005">
    <property type="protein sequence ID" value="RAQ28463.1"/>
    <property type="molecule type" value="Genomic_DNA"/>
</dbReference>
<evidence type="ECO:0000313" key="4">
    <source>
        <dbReference type="Proteomes" id="UP000249377"/>
    </source>
</evidence>
<keyword evidence="4" id="KW-1185">Reference proteome</keyword>
<feature type="domain" description="Heparinase II/III-like C-terminal" evidence="2">
    <location>
        <begin position="429"/>
        <end position="553"/>
    </location>
</feature>
<dbReference type="InterPro" id="IPR012480">
    <property type="entry name" value="Hepar_II_III_C"/>
</dbReference>
<organism evidence="3 4">
    <name type="scientific">Hydrogeniiclostridium mannosilyticum</name>
    <dbReference type="NCBI Taxonomy" id="2764322"/>
    <lineage>
        <taxon>Bacteria</taxon>
        <taxon>Bacillati</taxon>
        <taxon>Bacillota</taxon>
        <taxon>Clostridia</taxon>
        <taxon>Eubacteriales</taxon>
        <taxon>Acutalibacteraceae</taxon>
        <taxon>Hydrogeniiclostridium</taxon>
    </lineage>
</organism>
<comment type="subcellular location">
    <subcellularLocation>
        <location evidence="1">Cell envelope</location>
    </subcellularLocation>
</comment>